<accession>A0A8J7IGK1</accession>
<keyword evidence="6" id="KW-0902">Two-component regulatory system</keyword>
<dbReference type="SMART" id="SM00387">
    <property type="entry name" value="HATPase_c"/>
    <property type="match status" value="1"/>
</dbReference>
<evidence type="ECO:0000256" key="5">
    <source>
        <dbReference type="ARBA" id="ARBA00022777"/>
    </source>
</evidence>
<evidence type="ECO:0000313" key="10">
    <source>
        <dbReference type="EMBL" id="MBJ6369272.1"/>
    </source>
</evidence>
<comment type="catalytic activity">
    <reaction evidence="1">
        <text>ATP + protein L-histidine = ADP + protein N-phospho-L-histidine.</text>
        <dbReference type="EC" id="2.7.13.3"/>
    </reaction>
</comment>
<evidence type="ECO:0000256" key="3">
    <source>
        <dbReference type="ARBA" id="ARBA00022553"/>
    </source>
</evidence>
<feature type="transmembrane region" description="Helical" evidence="8">
    <location>
        <begin position="306"/>
        <end position="325"/>
    </location>
</feature>
<dbReference type="Pfam" id="PF13424">
    <property type="entry name" value="TPR_12"/>
    <property type="match status" value="1"/>
</dbReference>
<evidence type="ECO:0000259" key="9">
    <source>
        <dbReference type="PROSITE" id="PS50109"/>
    </source>
</evidence>
<dbReference type="SUPFAM" id="SSF48452">
    <property type="entry name" value="TPR-like"/>
    <property type="match status" value="1"/>
</dbReference>
<keyword evidence="8" id="KW-0472">Membrane</keyword>
<organism evidence="10 11">
    <name type="scientific">Snuella sedimenti</name>
    <dbReference type="NCBI Taxonomy" id="2798802"/>
    <lineage>
        <taxon>Bacteria</taxon>
        <taxon>Pseudomonadati</taxon>
        <taxon>Bacteroidota</taxon>
        <taxon>Flavobacteriia</taxon>
        <taxon>Flavobacteriales</taxon>
        <taxon>Flavobacteriaceae</taxon>
        <taxon>Snuella</taxon>
    </lineage>
</organism>
<sequence length="576" mass="66617">MIKIKLFTFFLLVLGFLPKKQSDKHLLNVEIKKNVEKFKGEINFGKASFYFMEKNWDSTLVYSIKQLSDTDNKTIIDFCHYFRAISFKQKKLLNEAIKEFNEISNDFLFPYKVKLSLGEILLKQNKFRDAIACFQEINRLPENSDIDFNRSAVVHNLGICYLHLNQFDKAEKYLVKSSELHLLDKDTLMLIGAYTDIANLYYTQYKDQQAIPYFERAYHLSKKVNDFKLKSSVTLNMAVVEENRGNFPLALKYRKEYDKWKDSLNNQSEIWAVAQFEKKFAVNQKNKEITLLEAENKLKIAERNGLLYSFVLLLVLLVVGIYYYMQKVKNNKTILAQKAKLDELNATKDKLFSVVSHDLRSSVNALKKSNVTLLENFKTNNLDKLNKLLQNNVAIANSVYSLLDNLLQWTLLQTKQSYFKKESICLFQIVEQMSYNYKPLMLDKNIHFENKVSKSDLVYVDQESLKIILRNLLDNAIKFSNQEGTITVYSLDVESIHCNLIVKDTGIGISKINQKELLKETALLSKKRNEGVIGTGLGLQLCKSMIKKNGGKFLIESEEGKGTKMIVSLPKNNRHG</sequence>
<evidence type="ECO:0000256" key="8">
    <source>
        <dbReference type="SAM" id="Phobius"/>
    </source>
</evidence>
<comment type="caution">
    <text evidence="10">The sequence shown here is derived from an EMBL/GenBank/DDBJ whole genome shotgun (WGS) entry which is preliminary data.</text>
</comment>
<evidence type="ECO:0000256" key="4">
    <source>
        <dbReference type="ARBA" id="ARBA00022679"/>
    </source>
</evidence>
<proteinExistence type="predicted"/>
<dbReference type="PANTHER" id="PTHR43711:SF26">
    <property type="entry name" value="SENSOR HISTIDINE KINASE RCSC"/>
    <property type="match status" value="1"/>
</dbReference>
<dbReference type="InterPro" id="IPR036097">
    <property type="entry name" value="HisK_dim/P_sf"/>
</dbReference>
<dbReference type="GO" id="GO:0000155">
    <property type="term" value="F:phosphorelay sensor kinase activity"/>
    <property type="evidence" value="ECO:0007669"/>
    <property type="project" value="InterPro"/>
</dbReference>
<dbReference type="EMBL" id="JAELVQ010000023">
    <property type="protein sequence ID" value="MBJ6369272.1"/>
    <property type="molecule type" value="Genomic_DNA"/>
</dbReference>
<dbReference type="Gene3D" id="1.25.40.10">
    <property type="entry name" value="Tetratricopeptide repeat domain"/>
    <property type="match status" value="2"/>
</dbReference>
<dbReference type="InterPro" id="IPR003661">
    <property type="entry name" value="HisK_dim/P_dom"/>
</dbReference>
<feature type="domain" description="Histidine kinase" evidence="9">
    <location>
        <begin position="354"/>
        <end position="573"/>
    </location>
</feature>
<keyword evidence="5 10" id="KW-0418">Kinase</keyword>
<evidence type="ECO:0000256" key="2">
    <source>
        <dbReference type="ARBA" id="ARBA00012438"/>
    </source>
</evidence>
<name>A0A8J7IGK1_9FLAO</name>
<dbReference type="InterPro" id="IPR050736">
    <property type="entry name" value="Sensor_HK_Regulatory"/>
</dbReference>
<dbReference type="Pfam" id="PF02518">
    <property type="entry name" value="HATPase_c"/>
    <property type="match status" value="1"/>
</dbReference>
<dbReference type="PRINTS" id="PR00344">
    <property type="entry name" value="BCTRLSENSOR"/>
</dbReference>
<keyword evidence="11" id="KW-1185">Reference proteome</keyword>
<dbReference type="RefSeq" id="WP_199116243.1">
    <property type="nucleotide sequence ID" value="NZ_JAELVQ010000023.1"/>
</dbReference>
<evidence type="ECO:0000256" key="6">
    <source>
        <dbReference type="ARBA" id="ARBA00023012"/>
    </source>
</evidence>
<keyword evidence="4" id="KW-0808">Transferase</keyword>
<dbReference type="InterPro" id="IPR005467">
    <property type="entry name" value="His_kinase_dom"/>
</dbReference>
<dbReference type="PROSITE" id="PS50005">
    <property type="entry name" value="TPR"/>
    <property type="match status" value="1"/>
</dbReference>
<gene>
    <name evidence="10" type="ORF">JF259_14345</name>
</gene>
<keyword evidence="7" id="KW-0802">TPR repeat</keyword>
<evidence type="ECO:0000313" key="11">
    <source>
        <dbReference type="Proteomes" id="UP000610931"/>
    </source>
</evidence>
<dbReference type="InterPro" id="IPR004358">
    <property type="entry name" value="Sig_transdc_His_kin-like_C"/>
</dbReference>
<dbReference type="SMART" id="SM00028">
    <property type="entry name" value="TPR"/>
    <property type="match status" value="3"/>
</dbReference>
<protein>
    <recommendedName>
        <fullName evidence="2">histidine kinase</fullName>
        <ecNumber evidence="2">2.7.13.3</ecNumber>
    </recommendedName>
</protein>
<dbReference type="Gene3D" id="3.30.565.10">
    <property type="entry name" value="Histidine kinase-like ATPase, C-terminal domain"/>
    <property type="match status" value="1"/>
</dbReference>
<dbReference type="PANTHER" id="PTHR43711">
    <property type="entry name" value="TWO-COMPONENT HISTIDINE KINASE"/>
    <property type="match status" value="1"/>
</dbReference>
<dbReference type="Gene3D" id="1.10.287.130">
    <property type="match status" value="1"/>
</dbReference>
<dbReference type="InterPro" id="IPR036890">
    <property type="entry name" value="HATPase_C_sf"/>
</dbReference>
<dbReference type="SUPFAM" id="SSF47384">
    <property type="entry name" value="Homodimeric domain of signal transducing histidine kinase"/>
    <property type="match status" value="1"/>
</dbReference>
<feature type="repeat" description="TPR" evidence="7">
    <location>
        <begin position="191"/>
        <end position="224"/>
    </location>
</feature>
<reference evidence="10" key="1">
    <citation type="submission" date="2020-12" db="EMBL/GenBank/DDBJ databases">
        <title>Snuella sp. nov., isolated from sediment in Incheon.</title>
        <authorList>
            <person name="Kim W."/>
        </authorList>
    </citation>
    <scope>NUCLEOTIDE SEQUENCE</scope>
    <source>
        <strain evidence="10">CAU 1569</strain>
    </source>
</reference>
<evidence type="ECO:0000256" key="1">
    <source>
        <dbReference type="ARBA" id="ARBA00000085"/>
    </source>
</evidence>
<keyword evidence="8" id="KW-0812">Transmembrane</keyword>
<keyword evidence="8" id="KW-1133">Transmembrane helix</keyword>
<dbReference type="Proteomes" id="UP000610931">
    <property type="component" value="Unassembled WGS sequence"/>
</dbReference>
<dbReference type="CDD" id="cd00082">
    <property type="entry name" value="HisKA"/>
    <property type="match status" value="1"/>
</dbReference>
<dbReference type="InterPro" id="IPR019734">
    <property type="entry name" value="TPR_rpt"/>
</dbReference>
<evidence type="ECO:0000256" key="7">
    <source>
        <dbReference type="PROSITE-ProRule" id="PRU00339"/>
    </source>
</evidence>
<dbReference type="InterPro" id="IPR011990">
    <property type="entry name" value="TPR-like_helical_dom_sf"/>
</dbReference>
<keyword evidence="3" id="KW-0597">Phosphoprotein</keyword>
<dbReference type="AlphaFoldDB" id="A0A8J7IGK1"/>
<dbReference type="SUPFAM" id="SSF55874">
    <property type="entry name" value="ATPase domain of HSP90 chaperone/DNA topoisomerase II/histidine kinase"/>
    <property type="match status" value="1"/>
</dbReference>
<dbReference type="EC" id="2.7.13.3" evidence="2"/>
<dbReference type="InterPro" id="IPR003594">
    <property type="entry name" value="HATPase_dom"/>
</dbReference>
<dbReference type="PROSITE" id="PS50109">
    <property type="entry name" value="HIS_KIN"/>
    <property type="match status" value="1"/>
</dbReference>